<dbReference type="Proteomes" id="UP000000305">
    <property type="component" value="Unassembled WGS sequence"/>
</dbReference>
<sequence>MEKGSYTHFNLQTGRPVCMSFTLEGRGKHCTQPQQRQRKEGKASFISYTFEGHGDHYFAIIRNYGVVLLLGVESLTVGSTTVNCGVLLLLVAVLKYYTTEASEYNTTIYDAARCITKEPEYYITHPQQRPICMSFTLEGRGHLYEKLSMRWCRVNSGAVLLFGVVSLKVGSTTGLLMSSGHGGDQDTAAKEYYTTPPPYYATKSTYATSTYNTDAPQVLHHQCSRVTLQITLPRPQAYNTTAAPSYYVELKYYTKAAVNYTKTYATPSYYNEAPNYYTEEATCYTSTYSAPVYYTEEPKYYSAPSYYQTEAPVCYTKATEYYTTIKR</sequence>
<organism evidence="1 2">
    <name type="scientific">Daphnia pulex</name>
    <name type="common">Water flea</name>
    <dbReference type="NCBI Taxonomy" id="6669"/>
    <lineage>
        <taxon>Eukaryota</taxon>
        <taxon>Metazoa</taxon>
        <taxon>Ecdysozoa</taxon>
        <taxon>Arthropoda</taxon>
        <taxon>Crustacea</taxon>
        <taxon>Branchiopoda</taxon>
        <taxon>Diplostraca</taxon>
        <taxon>Cladocera</taxon>
        <taxon>Anomopoda</taxon>
        <taxon>Daphniidae</taxon>
        <taxon>Daphnia</taxon>
    </lineage>
</organism>
<name>E9GIG0_DAPPU</name>
<gene>
    <name evidence="1" type="ORF">DAPPUDRAFT_243308</name>
</gene>
<dbReference type="InParanoid" id="E9GIG0"/>
<reference evidence="1 2" key="1">
    <citation type="journal article" date="2011" name="Science">
        <title>The ecoresponsive genome of Daphnia pulex.</title>
        <authorList>
            <person name="Colbourne J.K."/>
            <person name="Pfrender M.E."/>
            <person name="Gilbert D."/>
            <person name="Thomas W.K."/>
            <person name="Tucker A."/>
            <person name="Oakley T.H."/>
            <person name="Tokishita S."/>
            <person name="Aerts A."/>
            <person name="Arnold G.J."/>
            <person name="Basu M.K."/>
            <person name="Bauer D.J."/>
            <person name="Caceres C.E."/>
            <person name="Carmel L."/>
            <person name="Casola C."/>
            <person name="Choi J.H."/>
            <person name="Detter J.C."/>
            <person name="Dong Q."/>
            <person name="Dusheyko S."/>
            <person name="Eads B.D."/>
            <person name="Frohlich T."/>
            <person name="Geiler-Samerotte K.A."/>
            <person name="Gerlach D."/>
            <person name="Hatcher P."/>
            <person name="Jogdeo S."/>
            <person name="Krijgsveld J."/>
            <person name="Kriventseva E.V."/>
            <person name="Kultz D."/>
            <person name="Laforsch C."/>
            <person name="Lindquist E."/>
            <person name="Lopez J."/>
            <person name="Manak J.R."/>
            <person name="Muller J."/>
            <person name="Pangilinan J."/>
            <person name="Patwardhan R.P."/>
            <person name="Pitluck S."/>
            <person name="Pritham E.J."/>
            <person name="Rechtsteiner A."/>
            <person name="Rho M."/>
            <person name="Rogozin I.B."/>
            <person name="Sakarya O."/>
            <person name="Salamov A."/>
            <person name="Schaack S."/>
            <person name="Shapiro H."/>
            <person name="Shiga Y."/>
            <person name="Skalitzky C."/>
            <person name="Smith Z."/>
            <person name="Souvorov A."/>
            <person name="Sung W."/>
            <person name="Tang Z."/>
            <person name="Tsuchiya D."/>
            <person name="Tu H."/>
            <person name="Vos H."/>
            <person name="Wang M."/>
            <person name="Wolf Y.I."/>
            <person name="Yamagata H."/>
            <person name="Yamada T."/>
            <person name="Ye Y."/>
            <person name="Shaw J.R."/>
            <person name="Andrews J."/>
            <person name="Crease T.J."/>
            <person name="Tang H."/>
            <person name="Lucas S.M."/>
            <person name="Robertson H.M."/>
            <person name="Bork P."/>
            <person name="Koonin E.V."/>
            <person name="Zdobnov E.M."/>
            <person name="Grigoriev I.V."/>
            <person name="Lynch M."/>
            <person name="Boore J.L."/>
        </authorList>
    </citation>
    <scope>NUCLEOTIDE SEQUENCE [LARGE SCALE GENOMIC DNA]</scope>
</reference>
<dbReference type="HOGENOM" id="CLU_877893_0_0_1"/>
<dbReference type="PANTHER" id="PTHR23263">
    <property type="entry name" value="SMALL PROLINE-RICH PROTEIN"/>
    <property type="match status" value="1"/>
</dbReference>
<accession>E9GIG0</accession>
<dbReference type="PhylomeDB" id="E9GIG0"/>
<dbReference type="KEGG" id="dpx:DAPPUDRAFT_243308"/>
<keyword evidence="2" id="KW-1185">Reference proteome</keyword>
<dbReference type="AlphaFoldDB" id="E9GIG0"/>
<protein>
    <submittedName>
        <fullName evidence="1">Uncharacterized protein</fullName>
    </submittedName>
</protein>
<dbReference type="OrthoDB" id="6379388at2759"/>
<dbReference type="EMBL" id="GL732546">
    <property type="protein sequence ID" value="EFX80775.1"/>
    <property type="molecule type" value="Genomic_DNA"/>
</dbReference>
<evidence type="ECO:0000313" key="2">
    <source>
        <dbReference type="Proteomes" id="UP000000305"/>
    </source>
</evidence>
<dbReference type="PANTHER" id="PTHR23263:SF124">
    <property type="entry name" value="SMALL PROLINE-RICH PROTEIN 3"/>
    <property type="match status" value="1"/>
</dbReference>
<evidence type="ECO:0000313" key="1">
    <source>
        <dbReference type="EMBL" id="EFX80775.1"/>
    </source>
</evidence>
<proteinExistence type="predicted"/>